<dbReference type="RefSeq" id="WP_184729994.1">
    <property type="nucleotide sequence ID" value="NZ_JACHIW010000002.1"/>
</dbReference>
<gene>
    <name evidence="1" type="ORF">BJ970_005897</name>
</gene>
<comment type="caution">
    <text evidence="1">The sequence shown here is derived from an EMBL/GenBank/DDBJ whole genome shotgun (WGS) entry which is preliminary data.</text>
</comment>
<keyword evidence="2" id="KW-1185">Reference proteome</keyword>
<dbReference type="EMBL" id="JACHIW010000002">
    <property type="protein sequence ID" value="MBB5158298.1"/>
    <property type="molecule type" value="Genomic_DNA"/>
</dbReference>
<sequence>MSSRDATCRWQGDLLRVSVEVTLGPATGGGFEISGMAGTTIALDAALTP</sequence>
<evidence type="ECO:0000313" key="2">
    <source>
        <dbReference type="Proteomes" id="UP000584374"/>
    </source>
</evidence>
<proteinExistence type="predicted"/>
<accession>A0A840QHN7</accession>
<protein>
    <submittedName>
        <fullName evidence="1">Uncharacterized protein</fullName>
    </submittedName>
</protein>
<dbReference type="AlphaFoldDB" id="A0A840QHN7"/>
<name>A0A840QHN7_9PSEU</name>
<dbReference type="Proteomes" id="UP000584374">
    <property type="component" value="Unassembled WGS sequence"/>
</dbReference>
<organism evidence="1 2">
    <name type="scientific">Saccharopolyspora phatthalungensis</name>
    <dbReference type="NCBI Taxonomy" id="664693"/>
    <lineage>
        <taxon>Bacteria</taxon>
        <taxon>Bacillati</taxon>
        <taxon>Actinomycetota</taxon>
        <taxon>Actinomycetes</taxon>
        <taxon>Pseudonocardiales</taxon>
        <taxon>Pseudonocardiaceae</taxon>
        <taxon>Saccharopolyspora</taxon>
    </lineage>
</organism>
<evidence type="ECO:0000313" key="1">
    <source>
        <dbReference type="EMBL" id="MBB5158298.1"/>
    </source>
</evidence>
<reference evidence="1 2" key="1">
    <citation type="submission" date="2020-08" db="EMBL/GenBank/DDBJ databases">
        <title>Sequencing the genomes of 1000 actinobacteria strains.</title>
        <authorList>
            <person name="Klenk H.-P."/>
        </authorList>
    </citation>
    <scope>NUCLEOTIDE SEQUENCE [LARGE SCALE GENOMIC DNA]</scope>
    <source>
        <strain evidence="1 2">DSM 45584</strain>
    </source>
</reference>